<proteinExistence type="predicted"/>
<reference evidence="1 2" key="1">
    <citation type="submission" date="2019-08" db="EMBL/GenBank/DDBJ databases">
        <title>Draft genome sequences of two oriental melons (Cucumis melo L. var makuwa).</title>
        <authorList>
            <person name="Kwon S.-Y."/>
        </authorList>
    </citation>
    <scope>NUCLEOTIDE SEQUENCE [LARGE SCALE GENOMIC DNA]</scope>
    <source>
        <strain evidence="2">cv. Chang Bougi</strain>
        <tissue evidence="1">Leaf</tissue>
    </source>
</reference>
<sequence length="92" mass="10403">MKQNDTNYDNMAYRQSDGNEGYMYQFSDLIGCTYQSSNPVGCTYQSSDLEGCTTYGDPVGHYAYKVNYPIDKANSFTLVHSKPFKTVTSKHN</sequence>
<dbReference type="Proteomes" id="UP000321947">
    <property type="component" value="Unassembled WGS sequence"/>
</dbReference>
<dbReference type="AlphaFoldDB" id="A0A5D3DT96"/>
<evidence type="ECO:0000313" key="1">
    <source>
        <dbReference type="EMBL" id="TYK26896.1"/>
    </source>
</evidence>
<accession>A0A5D3DT96</accession>
<organism evidence="1 2">
    <name type="scientific">Cucumis melo var. makuwa</name>
    <name type="common">Oriental melon</name>
    <dbReference type="NCBI Taxonomy" id="1194695"/>
    <lineage>
        <taxon>Eukaryota</taxon>
        <taxon>Viridiplantae</taxon>
        <taxon>Streptophyta</taxon>
        <taxon>Embryophyta</taxon>
        <taxon>Tracheophyta</taxon>
        <taxon>Spermatophyta</taxon>
        <taxon>Magnoliopsida</taxon>
        <taxon>eudicotyledons</taxon>
        <taxon>Gunneridae</taxon>
        <taxon>Pentapetalae</taxon>
        <taxon>rosids</taxon>
        <taxon>fabids</taxon>
        <taxon>Cucurbitales</taxon>
        <taxon>Cucurbitaceae</taxon>
        <taxon>Benincaseae</taxon>
        <taxon>Cucumis</taxon>
    </lineage>
</organism>
<dbReference type="EMBL" id="SSTD01003296">
    <property type="protein sequence ID" value="TYK26896.1"/>
    <property type="molecule type" value="Genomic_DNA"/>
</dbReference>
<name>A0A5D3DT96_CUCMM</name>
<protein>
    <submittedName>
        <fullName evidence="1">NBS-LRR type resistance protein</fullName>
    </submittedName>
</protein>
<gene>
    <name evidence="1" type="ORF">E5676_scaffold7319G00140</name>
</gene>
<comment type="caution">
    <text evidence="1">The sequence shown here is derived from an EMBL/GenBank/DDBJ whole genome shotgun (WGS) entry which is preliminary data.</text>
</comment>
<evidence type="ECO:0000313" key="2">
    <source>
        <dbReference type="Proteomes" id="UP000321947"/>
    </source>
</evidence>